<keyword evidence="4" id="KW-0508">mRNA splicing</keyword>
<dbReference type="PANTHER" id="PTHR10644">
    <property type="entry name" value="DNA REPAIR/RNA PROCESSING CPSF FAMILY"/>
    <property type="match status" value="1"/>
</dbReference>
<dbReference type="FunFam" id="2.130.10.10:FF:001143">
    <property type="entry name" value="Pre-mRNA-splicing factor rse-1, putative"/>
    <property type="match status" value="1"/>
</dbReference>
<dbReference type="Gene3D" id="2.130.10.10">
    <property type="entry name" value="YVTN repeat-like/Quinoprotein amine dehydrogenase"/>
    <property type="match status" value="2"/>
</dbReference>
<dbReference type="Proteomes" id="UP000018050">
    <property type="component" value="Unassembled WGS sequence"/>
</dbReference>
<evidence type="ECO:0000259" key="6">
    <source>
        <dbReference type="Pfam" id="PF03178"/>
    </source>
</evidence>
<dbReference type="InterPro" id="IPR004871">
    <property type="entry name" value="RSE1/DDB1/CPSF1_C"/>
</dbReference>
<reference evidence="9" key="1">
    <citation type="submission" date="2013-10" db="EMBL/GenBank/DDBJ databases">
        <title>Genomic analysis of the causative agents of coccidiosis in chickens.</title>
        <authorList>
            <person name="Reid A.J."/>
            <person name="Blake D."/>
            <person name="Billington K."/>
            <person name="Browne H."/>
            <person name="Dunn M."/>
            <person name="Hung S."/>
            <person name="Kawahara F."/>
            <person name="Miranda-Saavedra D."/>
            <person name="Mourier T."/>
            <person name="Nagra H."/>
            <person name="Otto T.D."/>
            <person name="Rawlings N."/>
            <person name="Sanchez A."/>
            <person name="Sanders M."/>
            <person name="Subramaniam C."/>
            <person name="Tay Y."/>
            <person name="Dear P."/>
            <person name="Doerig C."/>
            <person name="Gruber A."/>
            <person name="Parkinson J."/>
            <person name="Shirley M."/>
            <person name="Wan K.L."/>
            <person name="Berriman M."/>
            <person name="Tomley F."/>
            <person name="Pain A."/>
        </authorList>
    </citation>
    <scope>NUCLEOTIDE SEQUENCE</scope>
    <source>
        <strain evidence="9">Houghton</strain>
    </source>
</reference>
<dbReference type="Pfam" id="PF10433">
    <property type="entry name" value="Beta-prop_RSE1_1st"/>
    <property type="match status" value="1"/>
</dbReference>
<dbReference type="GO" id="GO:0006397">
    <property type="term" value="P:mRNA processing"/>
    <property type="evidence" value="ECO:0007669"/>
    <property type="project" value="UniProtKB-KW"/>
</dbReference>
<dbReference type="InterPro" id="IPR015943">
    <property type="entry name" value="WD40/YVTN_repeat-like_dom_sf"/>
</dbReference>
<dbReference type="Pfam" id="PF23726">
    <property type="entry name" value="Beta-prop_RSE1_2nd"/>
    <property type="match status" value="1"/>
</dbReference>
<dbReference type="EMBL" id="HG670391">
    <property type="protein sequence ID" value="CDI76473.1"/>
    <property type="molecule type" value="Genomic_DNA"/>
</dbReference>
<evidence type="ECO:0000259" key="8">
    <source>
        <dbReference type="Pfam" id="PF23726"/>
    </source>
</evidence>
<protein>
    <submittedName>
        <fullName evidence="9">Splicing factor 3B subunit 3, putative</fullName>
    </submittedName>
</protein>
<feature type="domain" description="RSE1/DDB1/CPSF1 second beta-propeller" evidence="8">
    <location>
        <begin position="447"/>
        <end position="689"/>
    </location>
</feature>
<dbReference type="OrthoDB" id="354254at2759"/>
<dbReference type="InterPro" id="IPR050358">
    <property type="entry name" value="RSE1/DDB1/CFT1"/>
</dbReference>
<evidence type="ECO:0000256" key="2">
    <source>
        <dbReference type="ARBA" id="ARBA00022664"/>
    </source>
</evidence>
<keyword evidence="5" id="KW-0539">Nucleus</keyword>
<evidence type="ECO:0000256" key="5">
    <source>
        <dbReference type="ARBA" id="ARBA00023242"/>
    </source>
</evidence>
<name>U6GAW3_EIMAC</name>
<proteinExistence type="predicted"/>
<dbReference type="InterPro" id="IPR018846">
    <property type="entry name" value="Beta-prop_RSE1/DDB1/CPSF1_1st"/>
</dbReference>
<dbReference type="GeneID" id="25273733"/>
<dbReference type="GO" id="GO:0008380">
    <property type="term" value="P:RNA splicing"/>
    <property type="evidence" value="ECO:0007669"/>
    <property type="project" value="UniProtKB-KW"/>
</dbReference>
<dbReference type="VEuPathDB" id="ToxoDB:EAH_00056630"/>
<evidence type="ECO:0000259" key="7">
    <source>
        <dbReference type="Pfam" id="PF10433"/>
    </source>
</evidence>
<organism evidence="9 10">
    <name type="scientific">Eimeria acervulina</name>
    <name type="common">Coccidian parasite</name>
    <dbReference type="NCBI Taxonomy" id="5801"/>
    <lineage>
        <taxon>Eukaryota</taxon>
        <taxon>Sar</taxon>
        <taxon>Alveolata</taxon>
        <taxon>Apicomplexa</taxon>
        <taxon>Conoidasida</taxon>
        <taxon>Coccidia</taxon>
        <taxon>Eucoccidiorida</taxon>
        <taxon>Eimeriorina</taxon>
        <taxon>Eimeriidae</taxon>
        <taxon>Eimeria</taxon>
    </lineage>
</organism>
<keyword evidence="10" id="KW-1185">Reference proteome</keyword>
<dbReference type="InterPro" id="IPR058543">
    <property type="entry name" value="Beta-prop_RSE1/DDB1/CPSF1_2nd"/>
</dbReference>
<gene>
    <name evidence="9" type="ORF">EAH_00056630</name>
</gene>
<sequence length="885" mass="96600">MPVLYNLTLQKPTAIVNAVHGSFSAPRVQEIICSRGKVLELLRPDQEGRMHTVCSVDVFGIIRSLATFRLTGAVRDYVVLGSDSGRLVILEFNTKKNCFERIHCETYGKTGIRRVVAGEYVAVDPRGRALMIAAVERQKFAYTLNRDNKASLTISSPLPAHKANVLCLDLCGLDVGYENPLFATLEQPYPSNNKQGGAAATAAAGEGRVLCFWEVDLGLNHVVKKSSYAVPASAHCLIAIPGGNSYEEGPGGVLVCCENILIYRKIDQEELACAYPRRLETGGDKGLMITAHAVHRMKGFFFILIQSECGDLYKIEVHHDEGVVRDIVCRYFDSLPVANALCVLKSGFLFLAAEFGNHILYQFTAIGADATDASCSSSHPLGRDAVIAFKPRALKNLVISDELVSYSPIIDMHILDAQKTGGRQIYLLCGRGPSSSLKIMQYGVATEELADNELPGRPKGVFTLKETNESAFDGYIIVSFEGSSLILRVGETIEEMSDSPFISNAATLYASLLFDDSYIQVIESEVRHIKKNSAGQYTVSLWKPSGLRRIRCVTANKRQIAVGLTGGDLILFELDEAGTLIECSSKSLHVEITCLTLQQVREGRTRASFLAVGGLDNVVRIFAIDKDKQLKQQSTQLLPAEATPESVCLATLHPENSNEQPVYLYVGLSTGVMLRSVVDPTTGALSDQRCIDGFVAICGSSLRIFRCPRLTDIFSSSSLSLSFTPRAFAVLPHLTDFTETNEGASNRVPALAICEADHNAYDEATKLEIRRALKGIKLSHDEETEGETEEDSLDAADALANFRAGEGKWGSCLRIVNPLLATTIEKLTYETDEAAISCCCCEFEGLPLLIVGTVTAMTLRPKKMAAASIKVYAYDTNFRLTFLHS</sequence>
<dbReference type="RefSeq" id="XP_013252992.1">
    <property type="nucleotide sequence ID" value="XM_013397538.1"/>
</dbReference>
<dbReference type="SUPFAM" id="SSF50978">
    <property type="entry name" value="WD40 repeat-like"/>
    <property type="match status" value="1"/>
</dbReference>
<evidence type="ECO:0000256" key="3">
    <source>
        <dbReference type="ARBA" id="ARBA00022728"/>
    </source>
</evidence>
<accession>U6GAW3</accession>
<dbReference type="OMA" id="ADPMENG"/>
<dbReference type="Pfam" id="PF03178">
    <property type="entry name" value="CPSF_A"/>
    <property type="match status" value="1"/>
</dbReference>
<dbReference type="InterPro" id="IPR036322">
    <property type="entry name" value="WD40_repeat_dom_sf"/>
</dbReference>
<feature type="domain" description="RSE1/DDB1/CPSF1 first beta-propeller" evidence="7">
    <location>
        <begin position="14"/>
        <end position="393"/>
    </location>
</feature>
<evidence type="ECO:0000313" key="10">
    <source>
        <dbReference type="Proteomes" id="UP000018050"/>
    </source>
</evidence>
<evidence type="ECO:0000256" key="1">
    <source>
        <dbReference type="ARBA" id="ARBA00004123"/>
    </source>
</evidence>
<feature type="domain" description="RSE1/DDB1/CPSF1 C-terminal" evidence="6">
    <location>
        <begin position="811"/>
        <end position="885"/>
    </location>
</feature>
<dbReference type="GO" id="GO:0005681">
    <property type="term" value="C:spliceosomal complex"/>
    <property type="evidence" value="ECO:0007669"/>
    <property type="project" value="UniProtKB-KW"/>
</dbReference>
<reference evidence="9" key="2">
    <citation type="submission" date="2013-10" db="EMBL/GenBank/DDBJ databases">
        <authorList>
            <person name="Aslett M."/>
        </authorList>
    </citation>
    <scope>NUCLEOTIDE SEQUENCE</scope>
    <source>
        <strain evidence="9">Houghton</strain>
    </source>
</reference>
<evidence type="ECO:0000313" key="9">
    <source>
        <dbReference type="EMBL" id="CDI76473.1"/>
    </source>
</evidence>
<feature type="non-terminal residue" evidence="9">
    <location>
        <position position="885"/>
    </location>
</feature>
<keyword evidence="2" id="KW-0507">mRNA processing</keyword>
<dbReference type="AlphaFoldDB" id="U6GAW3"/>
<evidence type="ECO:0000256" key="4">
    <source>
        <dbReference type="ARBA" id="ARBA00023187"/>
    </source>
</evidence>
<comment type="subcellular location">
    <subcellularLocation>
        <location evidence="1">Nucleus</location>
    </subcellularLocation>
</comment>
<keyword evidence="3" id="KW-0747">Spliceosome</keyword>
<dbReference type="GO" id="GO:0003676">
    <property type="term" value="F:nucleic acid binding"/>
    <property type="evidence" value="ECO:0007669"/>
    <property type="project" value="InterPro"/>
</dbReference>